<dbReference type="Gene3D" id="3.30.110.170">
    <property type="entry name" value="Protein of unknown function (DUF541), domain 1"/>
    <property type="match status" value="1"/>
</dbReference>
<evidence type="ECO:0000313" key="1">
    <source>
        <dbReference type="EMBL" id="WPR88369.1"/>
    </source>
</evidence>
<accession>A0ABZ0SJS1</accession>
<keyword evidence="2" id="KW-1185">Reference proteome</keyword>
<organism evidence="1 2">
    <name type="scientific">Microbacterium rhizosphaerae</name>
    <dbReference type="NCBI Taxonomy" id="1678237"/>
    <lineage>
        <taxon>Bacteria</taxon>
        <taxon>Bacillati</taxon>
        <taxon>Actinomycetota</taxon>
        <taxon>Actinomycetes</taxon>
        <taxon>Micrococcales</taxon>
        <taxon>Microbacteriaceae</taxon>
        <taxon>Microbacterium</taxon>
    </lineage>
</organism>
<sequence length="221" mass="23086">MSDIMVSVRGEHELRVTPERAVVRLTVTADGPQRGAVVERIAALAEPLRDELAAHQASGAVAEWSSERISVWADRPWNADGARLALVHHGTIGITAEFADTTAASDWVGSVGLRDGVRVDGVDWRLTPETRAAREREAATAAVGVAVARATAYASALGLSTVTPLEVADLGLLGHPDQVGAPMPKMMRAAAFADAGSAPDLGLRPADIVVSAAVEARFSAR</sequence>
<dbReference type="RefSeq" id="WP_320941089.1">
    <property type="nucleotide sequence ID" value="NZ_BAABEU010000010.1"/>
</dbReference>
<name>A0ABZ0SJS1_9MICO</name>
<dbReference type="Gene3D" id="3.30.70.2970">
    <property type="entry name" value="Protein of unknown function (DUF541), domain 2"/>
    <property type="match status" value="1"/>
</dbReference>
<reference evidence="1 2" key="1">
    <citation type="submission" date="2023-11" db="EMBL/GenBank/DDBJ databases">
        <title>Genome sequence of Microbacterium rhizosphaerae KACC 19337.</title>
        <authorList>
            <person name="Choi H."/>
            <person name="Kim S."/>
            <person name="Kim Y."/>
            <person name="Kwon S.-W."/>
            <person name="Heo J."/>
        </authorList>
    </citation>
    <scope>NUCLEOTIDE SEQUENCE [LARGE SCALE GENOMIC DNA]</scope>
    <source>
        <strain evidence="1 2">KACC 19337</strain>
    </source>
</reference>
<evidence type="ECO:0000313" key="2">
    <source>
        <dbReference type="Proteomes" id="UP001323798"/>
    </source>
</evidence>
<dbReference type="Proteomes" id="UP001323798">
    <property type="component" value="Chromosome"/>
</dbReference>
<dbReference type="InterPro" id="IPR007497">
    <property type="entry name" value="SIMPL/DUF541"/>
</dbReference>
<dbReference type="EMBL" id="CP139368">
    <property type="protein sequence ID" value="WPR88369.1"/>
    <property type="molecule type" value="Genomic_DNA"/>
</dbReference>
<protein>
    <submittedName>
        <fullName evidence="1">SIMPL domain-containing protein</fullName>
    </submittedName>
</protein>
<proteinExistence type="predicted"/>
<dbReference type="Pfam" id="PF04402">
    <property type="entry name" value="SIMPL"/>
    <property type="match status" value="1"/>
</dbReference>
<gene>
    <name evidence="1" type="ORF">SM116_11320</name>
</gene>